<evidence type="ECO:0000256" key="8">
    <source>
        <dbReference type="PIRSR" id="PIRSR601519-1"/>
    </source>
</evidence>
<dbReference type="PROSITE" id="PS50905">
    <property type="entry name" value="FERRITIN_LIKE"/>
    <property type="match status" value="1"/>
</dbReference>
<dbReference type="GO" id="GO:0008198">
    <property type="term" value="F:ferrous iron binding"/>
    <property type="evidence" value="ECO:0007669"/>
    <property type="project" value="TreeGrafter"/>
</dbReference>
<comment type="subcellular location">
    <subcellularLocation>
        <location evidence="9">Cytoplasm</location>
    </subcellularLocation>
</comment>
<dbReference type="GO" id="GO:0008199">
    <property type="term" value="F:ferric iron binding"/>
    <property type="evidence" value="ECO:0007669"/>
    <property type="project" value="InterPro"/>
</dbReference>
<feature type="binding site" evidence="8">
    <location>
        <position position="50"/>
    </location>
    <ligand>
        <name>Fe cation</name>
        <dbReference type="ChEBI" id="CHEBI:24875"/>
        <label>1</label>
    </ligand>
</feature>
<evidence type="ECO:0000256" key="9">
    <source>
        <dbReference type="RuleBase" id="RU361145"/>
    </source>
</evidence>
<protein>
    <recommendedName>
        <fullName evidence="9">Ferritin</fullName>
        <ecNumber evidence="9">1.16.3.2</ecNumber>
    </recommendedName>
</protein>
<keyword evidence="3 9" id="KW-0409">Iron storage</keyword>
<dbReference type="InterPro" id="IPR009040">
    <property type="entry name" value="Ferritin-like_diiron"/>
</dbReference>
<feature type="binding site" evidence="8">
    <location>
        <position position="94"/>
    </location>
    <ligand>
        <name>Fe cation</name>
        <dbReference type="ChEBI" id="CHEBI:24875"/>
        <label>1</label>
    </ligand>
</feature>
<evidence type="ECO:0000256" key="7">
    <source>
        <dbReference type="ARBA" id="ARBA00048035"/>
    </source>
</evidence>
<dbReference type="GO" id="GO:0005829">
    <property type="term" value="C:cytosol"/>
    <property type="evidence" value="ECO:0007669"/>
    <property type="project" value="TreeGrafter"/>
</dbReference>
<comment type="catalytic activity">
    <reaction evidence="7 9">
        <text>4 Fe(2+) + O2 + 6 H2O = 4 iron(III) oxide-hydroxide + 12 H(+)</text>
        <dbReference type="Rhea" id="RHEA:11972"/>
        <dbReference type="ChEBI" id="CHEBI:15377"/>
        <dbReference type="ChEBI" id="CHEBI:15378"/>
        <dbReference type="ChEBI" id="CHEBI:15379"/>
        <dbReference type="ChEBI" id="CHEBI:29033"/>
        <dbReference type="ChEBI" id="CHEBI:78619"/>
        <dbReference type="EC" id="1.16.3.2"/>
    </reaction>
</comment>
<accession>A0A9W6DC56</accession>
<dbReference type="Gene3D" id="1.20.1260.10">
    <property type="match status" value="1"/>
</dbReference>
<dbReference type="EC" id="1.16.3.2" evidence="9"/>
<evidence type="ECO:0000256" key="2">
    <source>
        <dbReference type="ARBA" id="ARBA00006950"/>
    </source>
</evidence>
<dbReference type="InterPro" id="IPR009078">
    <property type="entry name" value="Ferritin-like_SF"/>
</dbReference>
<dbReference type="InterPro" id="IPR012347">
    <property type="entry name" value="Ferritin-like"/>
</dbReference>
<dbReference type="FunFam" id="1.20.1260.10:FF:000001">
    <property type="entry name" value="Non-heme ferritin"/>
    <property type="match status" value="1"/>
</dbReference>
<dbReference type="InterPro" id="IPR008331">
    <property type="entry name" value="Ferritin_DPS_dom"/>
</dbReference>
<dbReference type="GO" id="GO:0006826">
    <property type="term" value="P:iron ion transport"/>
    <property type="evidence" value="ECO:0007669"/>
    <property type="project" value="InterPro"/>
</dbReference>
<keyword evidence="12" id="KW-1185">Reference proteome</keyword>
<dbReference type="InterPro" id="IPR041719">
    <property type="entry name" value="Ferritin_prok"/>
</dbReference>
<evidence type="ECO:0000313" key="11">
    <source>
        <dbReference type="EMBL" id="GKU26403.1"/>
    </source>
</evidence>
<organism evidence="11 12">
    <name type="scientific">Clostridium folliculivorans</name>
    <dbReference type="NCBI Taxonomy" id="2886038"/>
    <lineage>
        <taxon>Bacteria</taxon>
        <taxon>Bacillati</taxon>
        <taxon>Bacillota</taxon>
        <taxon>Clostridia</taxon>
        <taxon>Eubacteriales</taxon>
        <taxon>Clostridiaceae</taxon>
        <taxon>Clostridium</taxon>
    </lineage>
</organism>
<dbReference type="EMBL" id="BQXY01000005">
    <property type="protein sequence ID" value="GKU26403.1"/>
    <property type="molecule type" value="Genomic_DNA"/>
</dbReference>
<evidence type="ECO:0000256" key="4">
    <source>
        <dbReference type="ARBA" id="ARBA00022723"/>
    </source>
</evidence>
<keyword evidence="6 8" id="KW-0408">Iron</keyword>
<evidence type="ECO:0000256" key="3">
    <source>
        <dbReference type="ARBA" id="ARBA00022434"/>
    </source>
</evidence>
<sequence length="173" mass="20317">MIQDNLMKALNDQINYEFYSSYSYLAMAAYAQSEDLDGFANFFRIQAQEELFHAMKFYDYVYQKNGDVTLQSIDKPQLKFENMVDVFEKGYEHEQEVTRRIYNLADIAAEEKEHSTISLLKWFIDEQVEEEDNFNKIIKKLRRAQSNPAALYMLDEELAQRVYVAPAADTSAQ</sequence>
<dbReference type="Proteomes" id="UP001057868">
    <property type="component" value="Unassembled WGS sequence"/>
</dbReference>
<feature type="domain" description="Ferritin-like diiron" evidence="10">
    <location>
        <begin position="1"/>
        <end position="145"/>
    </location>
</feature>
<dbReference type="PANTHER" id="PTHR11431:SF127">
    <property type="entry name" value="BACTERIAL NON-HEME FERRITIN"/>
    <property type="match status" value="1"/>
</dbReference>
<dbReference type="AlphaFoldDB" id="A0A9W6DC56"/>
<proteinExistence type="inferred from homology"/>
<comment type="caution">
    <text evidence="11">The sequence shown here is derived from an EMBL/GenBank/DDBJ whole genome shotgun (WGS) entry which is preliminary data.</text>
</comment>
<keyword evidence="4 8" id="KW-0479">Metal-binding</keyword>
<evidence type="ECO:0000256" key="1">
    <source>
        <dbReference type="ARBA" id="ARBA00002485"/>
    </source>
</evidence>
<feature type="binding site" evidence="8">
    <location>
        <position position="127"/>
    </location>
    <ligand>
        <name>Fe cation</name>
        <dbReference type="ChEBI" id="CHEBI:24875"/>
        <label>1</label>
    </ligand>
</feature>
<evidence type="ECO:0000259" key="10">
    <source>
        <dbReference type="PROSITE" id="PS50905"/>
    </source>
</evidence>
<dbReference type="PANTHER" id="PTHR11431">
    <property type="entry name" value="FERRITIN"/>
    <property type="match status" value="1"/>
</dbReference>
<keyword evidence="5" id="KW-0560">Oxidoreductase</keyword>
<feature type="binding site" evidence="8">
    <location>
        <position position="53"/>
    </location>
    <ligand>
        <name>Fe cation</name>
        <dbReference type="ChEBI" id="CHEBI:24875"/>
        <label>1</label>
    </ligand>
</feature>
<evidence type="ECO:0000256" key="6">
    <source>
        <dbReference type="ARBA" id="ARBA00023004"/>
    </source>
</evidence>
<dbReference type="GO" id="GO:0042802">
    <property type="term" value="F:identical protein binding"/>
    <property type="evidence" value="ECO:0007669"/>
    <property type="project" value="UniProtKB-ARBA"/>
</dbReference>
<reference evidence="11" key="1">
    <citation type="journal article" date="2023" name="Int. J. Syst. Evol. Microbiol.">
        <title>&lt;i&gt;Clostridium folliculivorans&lt;/i&gt; sp. nov., isolated from soil samples of an organic paddy in Japan.</title>
        <authorList>
            <person name="Tazawa J."/>
            <person name="Kobayashi H."/>
            <person name="Tanizawa Y."/>
            <person name="Uchino A."/>
            <person name="Tanaka F."/>
            <person name="Urashima Y."/>
            <person name="Miura S."/>
            <person name="Sakamoto M."/>
            <person name="Ohkuma M."/>
            <person name="Tohno M."/>
        </authorList>
    </citation>
    <scope>NUCLEOTIDE SEQUENCE</scope>
    <source>
        <strain evidence="11">D1-1</strain>
    </source>
</reference>
<dbReference type="GO" id="GO:0004322">
    <property type="term" value="F:ferroxidase activity"/>
    <property type="evidence" value="ECO:0007669"/>
    <property type="project" value="TreeGrafter"/>
</dbReference>
<comment type="similarity">
    <text evidence="2 9">Belongs to the ferritin family. Prokaryotic subfamily.</text>
</comment>
<dbReference type="RefSeq" id="WP_261853306.1">
    <property type="nucleotide sequence ID" value="NZ_BQXY01000005.1"/>
</dbReference>
<dbReference type="CDD" id="cd01055">
    <property type="entry name" value="Nonheme_Ferritin"/>
    <property type="match status" value="1"/>
</dbReference>
<evidence type="ECO:0000313" key="12">
    <source>
        <dbReference type="Proteomes" id="UP001057868"/>
    </source>
</evidence>
<comment type="function">
    <text evidence="1 9">Iron-storage protein.</text>
</comment>
<dbReference type="Pfam" id="PF00210">
    <property type="entry name" value="Ferritin"/>
    <property type="match status" value="1"/>
</dbReference>
<gene>
    <name evidence="11" type="primary">ftnA</name>
    <name evidence="11" type="ORF">CFOLD11_32300</name>
</gene>
<feature type="binding site" evidence="8">
    <location>
        <position position="17"/>
    </location>
    <ligand>
        <name>Fe cation</name>
        <dbReference type="ChEBI" id="CHEBI:24875"/>
        <label>1</label>
    </ligand>
</feature>
<keyword evidence="9" id="KW-0963">Cytoplasm</keyword>
<name>A0A9W6DC56_9CLOT</name>
<dbReference type="GO" id="GO:0006879">
    <property type="term" value="P:intracellular iron ion homeostasis"/>
    <property type="evidence" value="ECO:0007669"/>
    <property type="project" value="UniProtKB-KW"/>
</dbReference>
<dbReference type="SUPFAM" id="SSF47240">
    <property type="entry name" value="Ferritin-like"/>
    <property type="match status" value="1"/>
</dbReference>
<evidence type="ECO:0000256" key="5">
    <source>
        <dbReference type="ARBA" id="ARBA00023002"/>
    </source>
</evidence>
<dbReference type="InterPro" id="IPR001519">
    <property type="entry name" value="Ferritin"/>
</dbReference>